<dbReference type="Proteomes" id="UP000465062">
    <property type="component" value="Chromosome"/>
</dbReference>
<evidence type="ECO:0000313" key="3">
    <source>
        <dbReference type="Proteomes" id="UP000465062"/>
    </source>
</evidence>
<dbReference type="SUPFAM" id="SSF52266">
    <property type="entry name" value="SGNH hydrolase"/>
    <property type="match status" value="1"/>
</dbReference>
<protein>
    <recommendedName>
        <fullName evidence="4">SGNH/GDSL hydrolase family protein</fullName>
    </recommendedName>
</protein>
<dbReference type="EMBL" id="CP047394">
    <property type="protein sequence ID" value="QHE63345.1"/>
    <property type="molecule type" value="Genomic_DNA"/>
</dbReference>
<name>A0A6I6UK04_9BACI</name>
<proteinExistence type="predicted"/>
<dbReference type="Gene3D" id="3.40.50.1110">
    <property type="entry name" value="SGNH hydrolase"/>
    <property type="match status" value="1"/>
</dbReference>
<evidence type="ECO:0000313" key="2">
    <source>
        <dbReference type="EMBL" id="QHE63345.1"/>
    </source>
</evidence>
<dbReference type="RefSeq" id="WP_159363023.1">
    <property type="nucleotide sequence ID" value="NZ_CP047394.1"/>
</dbReference>
<organism evidence="2 3">
    <name type="scientific">Rossellomorea vietnamensis</name>
    <dbReference type="NCBI Taxonomy" id="218284"/>
    <lineage>
        <taxon>Bacteria</taxon>
        <taxon>Bacillati</taxon>
        <taxon>Bacillota</taxon>
        <taxon>Bacilli</taxon>
        <taxon>Bacillales</taxon>
        <taxon>Bacillaceae</taxon>
        <taxon>Rossellomorea</taxon>
    </lineage>
</organism>
<dbReference type="InterPro" id="IPR036514">
    <property type="entry name" value="SGNH_hydro_sf"/>
</dbReference>
<sequence length="273" mass="30981">MKKFLLTLLAISCVVFLYLGNMYWKEKTTLVTSEEKDTTTVENSPSEEAPAPEEEAGEEEGKKDLVSLISNWPEEARTHFKELMKKGEPFKLAIVGSPAMGENENGWAPQLKEKLSSELSSQVEVEIFQSEVTSIEFINGEESDNVLAFEPDLVLLEPFSLTDNSNKVGTVQNHESILMFLRELKETNEDSVLLLQPPHPLEGATYYPQQIEELKEFAAEESISYLDHWGSWPDDETLSDYLIESQDTPNEKGHEIWADYLIDYFINESSESS</sequence>
<dbReference type="KEGG" id="bvq:FHE72_21915"/>
<reference evidence="2 3" key="1">
    <citation type="submission" date="2019-06" db="EMBL/GenBank/DDBJ databases">
        <title>An operon consisting of a P-type ATPase gene and a transcriptional regular gene given the different cadmium resistance in Bacillus vietamensis 151-6 and Bacillus marisflavi 151-25.</title>
        <authorList>
            <person name="Yu X."/>
        </authorList>
    </citation>
    <scope>NUCLEOTIDE SEQUENCE [LARGE SCALE GENOMIC DNA]</scope>
    <source>
        <strain evidence="2 3">151-6</strain>
    </source>
</reference>
<dbReference type="AlphaFoldDB" id="A0A6I6UK04"/>
<gene>
    <name evidence="2" type="ORF">FHE72_21915</name>
</gene>
<feature type="region of interest" description="Disordered" evidence="1">
    <location>
        <begin position="33"/>
        <end position="62"/>
    </location>
</feature>
<evidence type="ECO:0000256" key="1">
    <source>
        <dbReference type="SAM" id="MobiDB-lite"/>
    </source>
</evidence>
<evidence type="ECO:0008006" key="4">
    <source>
        <dbReference type="Google" id="ProtNLM"/>
    </source>
</evidence>
<accession>A0A6I6UK04</accession>